<accession>F8NSR3</accession>
<dbReference type="PIRSF" id="PIRSF000137">
    <property type="entry name" value="Alcohol_oxidase"/>
    <property type="match status" value="1"/>
</dbReference>
<organism>
    <name type="scientific">Serpula lacrymans var. lacrymans (strain S7.9)</name>
    <name type="common">Dry rot fungus</name>
    <dbReference type="NCBI Taxonomy" id="578457"/>
    <lineage>
        <taxon>Eukaryota</taxon>
        <taxon>Fungi</taxon>
        <taxon>Dikarya</taxon>
        <taxon>Basidiomycota</taxon>
        <taxon>Agaricomycotina</taxon>
        <taxon>Agaricomycetes</taxon>
        <taxon>Agaricomycetidae</taxon>
        <taxon>Boletales</taxon>
        <taxon>Coniophorineae</taxon>
        <taxon>Serpulaceae</taxon>
        <taxon>Serpula</taxon>
    </lineage>
</organism>
<keyword evidence="3 10" id="KW-0285">Flavoprotein</keyword>
<dbReference type="RefSeq" id="XP_007317160.1">
    <property type="nucleotide sequence ID" value="XM_007317098.1"/>
</dbReference>
<evidence type="ECO:0000313" key="14">
    <source>
        <dbReference type="EMBL" id="EGO26987.1"/>
    </source>
</evidence>
<dbReference type="Gene3D" id="3.50.50.60">
    <property type="entry name" value="FAD/NAD(P)-binding domain"/>
    <property type="match status" value="1"/>
</dbReference>
<evidence type="ECO:0000256" key="7">
    <source>
        <dbReference type="ARBA" id="ARBA00023180"/>
    </source>
</evidence>
<sequence>MLQRQSYLLLQLTTTMLVTAQDAIAKTYDFVIIGAQQRPSLLPLYSSMFTVTHQTAGLCLAARLTEDPNVTVLLLEAGVENLDDPMITLSAQYGSHFGQKAYDWGFQTTPQKSCDGAQFFWPRGKLLGGSSAINFLVWSKPPASHIDDWEKLGNPGWNWASYDKCMQKVENFLLPSPEVESMLGLDSKQWFANASAPLKTGYPATTTSVEIAAYKTLLNMGIQRAADPMNGDPNGVFFTPNSIDTVTHTRTYATTAYYLPNIHRPNFSVLVAAHVTQILTSQDAPGSKVTATGVEFIHGDQKYTINANKEVVLCAGAISSPHILELSGIGRKSVLDSIQVPLKVDLPGVGENVQEHMFAGVTYELASSFQEFTLDFIRDPEVAKQHAVLHAAGQGVYTMGVTGMAYTPLKAITEHCQTIYEAAKAKVIENISSYPPGLYEQYEMQLERLINGTPICELIIFPGFLSFPNPPTPGKNYITICPALNNNFSRGTIHSVSSSPFDKPALDPHYFEQDVDLQVMVEILKFIRKMPEHAPFKDVLASPLTEVNPGPSVVTDDDIRDHLKKCLSTTFHTAGSLSMLPKDKGGVVDHNLKVYDTTNIRVVDLSIVPVLFTAHPQATVYMIAEKGAEIIQGQT</sequence>
<dbReference type="PROSITE" id="PS00623">
    <property type="entry name" value="GMC_OXRED_1"/>
    <property type="match status" value="1"/>
</dbReference>
<dbReference type="GO" id="GO:0016614">
    <property type="term" value="F:oxidoreductase activity, acting on CH-OH group of donors"/>
    <property type="evidence" value="ECO:0007669"/>
    <property type="project" value="InterPro"/>
</dbReference>
<dbReference type="InterPro" id="IPR036188">
    <property type="entry name" value="FAD/NAD-bd_sf"/>
</dbReference>
<dbReference type="AlphaFoldDB" id="F8NSR3"/>
<evidence type="ECO:0000256" key="11">
    <source>
        <dbReference type="SAM" id="SignalP"/>
    </source>
</evidence>
<evidence type="ECO:0000256" key="5">
    <source>
        <dbReference type="ARBA" id="ARBA00022827"/>
    </source>
</evidence>
<evidence type="ECO:0000256" key="2">
    <source>
        <dbReference type="ARBA" id="ARBA00010790"/>
    </source>
</evidence>
<comment type="cofactor">
    <cofactor evidence="1 9">
        <name>FAD</name>
        <dbReference type="ChEBI" id="CHEBI:57692"/>
    </cofactor>
</comment>
<protein>
    <recommendedName>
        <fullName evidence="12 13">Glucose-methanol-choline oxidoreductase N-terminal domain-containing protein</fullName>
    </recommendedName>
</protein>
<feature type="signal peptide" evidence="11">
    <location>
        <begin position="1"/>
        <end position="20"/>
    </location>
</feature>
<dbReference type="PROSITE" id="PS00624">
    <property type="entry name" value="GMC_OXRED_2"/>
    <property type="match status" value="1"/>
</dbReference>
<evidence type="ECO:0000256" key="8">
    <source>
        <dbReference type="PIRSR" id="PIRSR000137-1"/>
    </source>
</evidence>
<feature type="binding site" evidence="9">
    <location>
        <position position="275"/>
    </location>
    <ligand>
        <name>FAD</name>
        <dbReference type="ChEBI" id="CHEBI:57692"/>
    </ligand>
</feature>
<evidence type="ECO:0000256" key="10">
    <source>
        <dbReference type="RuleBase" id="RU003968"/>
    </source>
</evidence>
<dbReference type="HOGENOM" id="CLU_002865_6_0_1"/>
<dbReference type="InterPro" id="IPR000172">
    <property type="entry name" value="GMC_OxRdtase_N"/>
</dbReference>
<name>F8NSR3_SERL9</name>
<evidence type="ECO:0000259" key="13">
    <source>
        <dbReference type="PROSITE" id="PS00624"/>
    </source>
</evidence>
<feature type="domain" description="Glucose-methanol-choline oxidoreductase N-terminal" evidence="13">
    <location>
        <begin position="316"/>
        <end position="330"/>
    </location>
</feature>
<evidence type="ECO:0000256" key="6">
    <source>
        <dbReference type="ARBA" id="ARBA00023002"/>
    </source>
</evidence>
<dbReference type="GO" id="GO:0050660">
    <property type="term" value="F:flavin adenine dinucleotide binding"/>
    <property type="evidence" value="ECO:0007669"/>
    <property type="project" value="InterPro"/>
</dbReference>
<reference evidence="14" key="1">
    <citation type="submission" date="2011-04" db="EMBL/GenBank/DDBJ databases">
        <title>Evolution of plant cell wall degrading machinery underlies the functional diversity of forest fungi.</title>
        <authorList>
            <consortium name="US DOE Joint Genome Institute (JGI-PGF)"/>
            <person name="Eastwood D.C."/>
            <person name="Floudas D."/>
            <person name="Binder M."/>
            <person name="Majcherczyk A."/>
            <person name="Schneider P."/>
            <person name="Aerts A."/>
            <person name="Asiegbu F.O."/>
            <person name="Baker S.E."/>
            <person name="Barry K."/>
            <person name="Bendiksby M."/>
            <person name="Blumentritt M."/>
            <person name="Coutinho P.M."/>
            <person name="Cullen D."/>
            <person name="Cullen D."/>
            <person name="Gathman A."/>
            <person name="Goodell B."/>
            <person name="Henrissat B."/>
            <person name="Ihrmark K."/>
            <person name="Kauserud H."/>
            <person name="Kohler A."/>
            <person name="LaButti K."/>
            <person name="Lapidus A."/>
            <person name="Lavin J.L."/>
            <person name="Lee Y.-H."/>
            <person name="Lindquist E."/>
            <person name="Lilly W."/>
            <person name="Lucas S."/>
            <person name="Morin E."/>
            <person name="Murat C."/>
            <person name="Oguiza J.A."/>
            <person name="Park J."/>
            <person name="Pisabarro A.G."/>
            <person name="Riley R."/>
            <person name="Rosling A."/>
            <person name="Salamov A."/>
            <person name="Schmidt O."/>
            <person name="Schmutz J."/>
            <person name="Skrede I."/>
            <person name="Stenlid J."/>
            <person name="Wiebenga A."/>
            <person name="Xie X."/>
            <person name="Kues U."/>
            <person name="Hibbett D.S."/>
            <person name="Hoffmeister D."/>
            <person name="Hogberg N."/>
            <person name="Martin F."/>
            <person name="Grigoriev I.V."/>
            <person name="Watkinson S.C."/>
        </authorList>
    </citation>
    <scope>NUCLEOTIDE SEQUENCE</scope>
    <source>
        <strain evidence="14">S7.9</strain>
    </source>
</reference>
<keyword evidence="4 11" id="KW-0732">Signal</keyword>
<keyword evidence="5 9" id="KW-0274">FAD</keyword>
<evidence type="ECO:0000259" key="12">
    <source>
        <dbReference type="PROSITE" id="PS00623"/>
    </source>
</evidence>
<dbReference type="InterPro" id="IPR007867">
    <property type="entry name" value="GMC_OxRtase_C"/>
</dbReference>
<dbReference type="SUPFAM" id="SSF51905">
    <property type="entry name" value="FAD/NAD(P)-binding domain"/>
    <property type="match status" value="1"/>
</dbReference>
<dbReference type="KEGG" id="sla:SERLADRAFT_448098"/>
<dbReference type="InterPro" id="IPR012132">
    <property type="entry name" value="GMC_OxRdtase"/>
</dbReference>
<proteinExistence type="inferred from homology"/>
<evidence type="ECO:0000256" key="3">
    <source>
        <dbReference type="ARBA" id="ARBA00022630"/>
    </source>
</evidence>
<evidence type="ECO:0000256" key="1">
    <source>
        <dbReference type="ARBA" id="ARBA00001974"/>
    </source>
</evidence>
<evidence type="ECO:0000256" key="9">
    <source>
        <dbReference type="PIRSR" id="PIRSR000137-2"/>
    </source>
</evidence>
<feature type="active site" description="Proton acceptor" evidence="8">
    <location>
        <position position="615"/>
    </location>
</feature>
<dbReference type="GeneID" id="18816442"/>
<dbReference type="Pfam" id="PF00732">
    <property type="entry name" value="GMC_oxred_N"/>
    <property type="match status" value="1"/>
</dbReference>
<feature type="active site" description="Proton donor" evidence="8">
    <location>
        <position position="572"/>
    </location>
</feature>
<dbReference type="Pfam" id="PF05199">
    <property type="entry name" value="GMC_oxred_C"/>
    <property type="match status" value="1"/>
</dbReference>
<keyword evidence="7" id="KW-0325">Glycoprotein</keyword>
<keyword evidence="6" id="KW-0560">Oxidoreductase</keyword>
<dbReference type="PANTHER" id="PTHR11552:SF201">
    <property type="entry name" value="GLUCOSE-METHANOL-CHOLINE OXIDOREDUCTASE N-TERMINAL DOMAIN-CONTAINING PROTEIN"/>
    <property type="match status" value="1"/>
</dbReference>
<dbReference type="OrthoDB" id="269227at2759"/>
<evidence type="ECO:0000256" key="4">
    <source>
        <dbReference type="ARBA" id="ARBA00022729"/>
    </source>
</evidence>
<dbReference type="EMBL" id="GL945432">
    <property type="protein sequence ID" value="EGO26987.1"/>
    <property type="molecule type" value="Genomic_DNA"/>
</dbReference>
<dbReference type="Proteomes" id="UP000008064">
    <property type="component" value="Unassembled WGS sequence"/>
</dbReference>
<feature type="binding site" evidence="9">
    <location>
        <begin position="134"/>
        <end position="137"/>
    </location>
    <ligand>
        <name>FAD</name>
        <dbReference type="ChEBI" id="CHEBI:57692"/>
    </ligand>
</feature>
<dbReference type="PANTHER" id="PTHR11552">
    <property type="entry name" value="GLUCOSE-METHANOL-CHOLINE GMC OXIDOREDUCTASE"/>
    <property type="match status" value="1"/>
</dbReference>
<gene>
    <name evidence="14" type="ORF">SERLADRAFT_448098</name>
</gene>
<feature type="chain" id="PRO_5003376262" description="Glucose-methanol-choline oxidoreductase N-terminal domain-containing protein" evidence="11">
    <location>
        <begin position="21"/>
        <end position="635"/>
    </location>
</feature>
<feature type="domain" description="Glucose-methanol-choline oxidoreductase N-terminal" evidence="12">
    <location>
        <begin position="124"/>
        <end position="147"/>
    </location>
</feature>
<dbReference type="Gene3D" id="3.30.560.10">
    <property type="entry name" value="Glucose Oxidase, domain 3"/>
    <property type="match status" value="1"/>
</dbReference>
<dbReference type="SUPFAM" id="SSF54373">
    <property type="entry name" value="FAD-linked reductases, C-terminal domain"/>
    <property type="match status" value="1"/>
</dbReference>
<feature type="binding site" evidence="9">
    <location>
        <begin position="616"/>
        <end position="617"/>
    </location>
    <ligand>
        <name>FAD</name>
        <dbReference type="ChEBI" id="CHEBI:57692"/>
    </ligand>
</feature>
<comment type="similarity">
    <text evidence="2 10">Belongs to the GMC oxidoreductase family.</text>
</comment>